<evidence type="ECO:0000259" key="3">
    <source>
        <dbReference type="SMART" id="SM00062"/>
    </source>
</evidence>
<evidence type="ECO:0000313" key="4">
    <source>
        <dbReference type="EMBL" id="KRL82497.1"/>
    </source>
</evidence>
<protein>
    <recommendedName>
        <fullName evidence="3">Solute-binding protein family 3/N-terminal domain-containing protein</fullName>
    </recommendedName>
</protein>
<accession>A0A0R1TM32</accession>
<organism evidence="4 5">
    <name type="scientific">Ligilactobacillus equi DSM 15833 = JCM 10991</name>
    <dbReference type="NCBI Taxonomy" id="1423740"/>
    <lineage>
        <taxon>Bacteria</taxon>
        <taxon>Bacillati</taxon>
        <taxon>Bacillota</taxon>
        <taxon>Bacilli</taxon>
        <taxon>Lactobacillales</taxon>
        <taxon>Lactobacillaceae</taxon>
        <taxon>Ligilactobacillus</taxon>
    </lineage>
</organism>
<dbReference type="EMBL" id="AZFH01000021">
    <property type="protein sequence ID" value="KRL82497.1"/>
    <property type="molecule type" value="Genomic_DNA"/>
</dbReference>
<dbReference type="Pfam" id="PF00497">
    <property type="entry name" value="SBP_bac_3"/>
    <property type="match status" value="1"/>
</dbReference>
<sequence>MFKKFCLALASTLLAWGLGLEISQAQTIKIGILSNPSAINLKNKAYASYQFDRALAHKVFPNDQIKFYPRTQAQSLLTDLKKQKLDLVMGLEAQSDLQNSPSYLNPGNVLFTRHDSKYKSLAKLTIKQKKVALLASGNQGPLLKQLGLKTKRYPSVAAIETALAQKQVAAAVITDYQYQSYLSQKPTLIAAKDVNNRIETDQIWVRIAEPQITAQQLVFTSYHQLQLQKQIKTKLAQLKKQGQLTELSEKYYHQDWSYR</sequence>
<dbReference type="Gene3D" id="3.40.190.10">
    <property type="entry name" value="Periplasmic binding protein-like II"/>
    <property type="match status" value="2"/>
</dbReference>
<keyword evidence="1 2" id="KW-0732">Signal</keyword>
<gene>
    <name evidence="4" type="ORF">FC36_GL000939</name>
</gene>
<dbReference type="OrthoDB" id="2330084at2"/>
<dbReference type="Proteomes" id="UP000051048">
    <property type="component" value="Unassembled WGS sequence"/>
</dbReference>
<name>A0A0R1TM32_9LACO</name>
<evidence type="ECO:0000256" key="2">
    <source>
        <dbReference type="SAM" id="SignalP"/>
    </source>
</evidence>
<dbReference type="SMART" id="SM00062">
    <property type="entry name" value="PBPb"/>
    <property type="match status" value="1"/>
</dbReference>
<evidence type="ECO:0000256" key="1">
    <source>
        <dbReference type="ARBA" id="ARBA00022729"/>
    </source>
</evidence>
<dbReference type="STRING" id="1423740.FC36_GL000939"/>
<proteinExistence type="predicted"/>
<comment type="caution">
    <text evidence="4">The sequence shown here is derived from an EMBL/GenBank/DDBJ whole genome shotgun (WGS) entry which is preliminary data.</text>
</comment>
<reference evidence="4 5" key="1">
    <citation type="journal article" date="2015" name="Genome Announc.">
        <title>Expanding the biotechnology potential of lactobacilli through comparative genomics of 213 strains and associated genera.</title>
        <authorList>
            <person name="Sun Z."/>
            <person name="Harris H.M."/>
            <person name="McCann A."/>
            <person name="Guo C."/>
            <person name="Argimon S."/>
            <person name="Zhang W."/>
            <person name="Yang X."/>
            <person name="Jeffery I.B."/>
            <person name="Cooney J.C."/>
            <person name="Kagawa T.F."/>
            <person name="Liu W."/>
            <person name="Song Y."/>
            <person name="Salvetti E."/>
            <person name="Wrobel A."/>
            <person name="Rasinkangas P."/>
            <person name="Parkhill J."/>
            <person name="Rea M.C."/>
            <person name="O'Sullivan O."/>
            <person name="Ritari J."/>
            <person name="Douillard F.P."/>
            <person name="Paul Ross R."/>
            <person name="Yang R."/>
            <person name="Briner A.E."/>
            <person name="Felis G.E."/>
            <person name="de Vos W.M."/>
            <person name="Barrangou R."/>
            <person name="Klaenhammer T.R."/>
            <person name="Caufield P.W."/>
            <person name="Cui Y."/>
            <person name="Zhang H."/>
            <person name="O'Toole P.W."/>
        </authorList>
    </citation>
    <scope>NUCLEOTIDE SEQUENCE [LARGE SCALE GENOMIC DNA]</scope>
    <source>
        <strain evidence="4 5">DSM 15833</strain>
    </source>
</reference>
<dbReference type="AlphaFoldDB" id="A0A0R1TM32"/>
<dbReference type="PANTHER" id="PTHR35936:SF19">
    <property type="entry name" value="AMINO-ACID-BINDING PROTEIN YXEM-RELATED"/>
    <property type="match status" value="1"/>
</dbReference>
<dbReference type="InterPro" id="IPR001638">
    <property type="entry name" value="Solute-binding_3/MltF_N"/>
</dbReference>
<dbReference type="RefSeq" id="WP_023859791.1">
    <property type="nucleotide sequence ID" value="NZ_AZFH01000021.1"/>
</dbReference>
<evidence type="ECO:0000313" key="5">
    <source>
        <dbReference type="Proteomes" id="UP000051048"/>
    </source>
</evidence>
<feature type="domain" description="Solute-binding protein family 3/N-terminal" evidence="3">
    <location>
        <begin position="27"/>
        <end position="255"/>
    </location>
</feature>
<feature type="chain" id="PRO_5006411275" description="Solute-binding protein family 3/N-terminal domain-containing protein" evidence="2">
    <location>
        <begin position="26"/>
        <end position="259"/>
    </location>
</feature>
<dbReference type="PATRIC" id="fig|1423740.3.peg.1008"/>
<dbReference type="PANTHER" id="PTHR35936">
    <property type="entry name" value="MEMBRANE-BOUND LYTIC MUREIN TRANSGLYCOSYLASE F"/>
    <property type="match status" value="1"/>
</dbReference>
<dbReference type="SUPFAM" id="SSF53850">
    <property type="entry name" value="Periplasmic binding protein-like II"/>
    <property type="match status" value="1"/>
</dbReference>
<feature type="signal peptide" evidence="2">
    <location>
        <begin position="1"/>
        <end position="25"/>
    </location>
</feature>